<accession>A0A6J4SJG6</accession>
<evidence type="ECO:0000256" key="1">
    <source>
        <dbReference type="SAM" id="MobiDB-lite"/>
    </source>
</evidence>
<proteinExistence type="predicted"/>
<feature type="region of interest" description="Disordered" evidence="1">
    <location>
        <begin position="1"/>
        <end position="40"/>
    </location>
</feature>
<dbReference type="AlphaFoldDB" id="A0A6J4SJG6"/>
<dbReference type="EMBL" id="CADCVX010000226">
    <property type="protein sequence ID" value="CAA9500139.1"/>
    <property type="molecule type" value="Genomic_DNA"/>
</dbReference>
<organism evidence="2">
    <name type="scientific">uncultured Sphingomonadaceae bacterium</name>
    <dbReference type="NCBI Taxonomy" id="169976"/>
    <lineage>
        <taxon>Bacteria</taxon>
        <taxon>Pseudomonadati</taxon>
        <taxon>Pseudomonadota</taxon>
        <taxon>Alphaproteobacteria</taxon>
        <taxon>Sphingomonadales</taxon>
        <taxon>Sphingomonadaceae</taxon>
        <taxon>environmental samples</taxon>
    </lineage>
</organism>
<protein>
    <submittedName>
        <fullName evidence="2">Uncharacterized protein</fullName>
    </submittedName>
</protein>
<name>A0A6J4SJG6_9SPHN</name>
<sequence length="40" mass="4256">MRAGSIDRVADAYVQATRPKASAPGSSQVSNTRFRSDDVS</sequence>
<evidence type="ECO:0000313" key="2">
    <source>
        <dbReference type="EMBL" id="CAA9500139.1"/>
    </source>
</evidence>
<feature type="compositionally biased region" description="Polar residues" evidence="1">
    <location>
        <begin position="24"/>
        <end position="33"/>
    </location>
</feature>
<reference evidence="2" key="1">
    <citation type="submission" date="2020-02" db="EMBL/GenBank/DDBJ databases">
        <authorList>
            <person name="Meier V. D."/>
        </authorList>
    </citation>
    <scope>NUCLEOTIDE SEQUENCE</scope>
    <source>
        <strain evidence="2">AVDCRST_MAG91</strain>
    </source>
</reference>
<gene>
    <name evidence="2" type="ORF">AVDCRST_MAG91-1008</name>
</gene>